<accession>A0A2Z2NN08</accession>
<dbReference type="KEGG" id="gai:IMCC3135_12605"/>
<dbReference type="EC" id="1.1.1.36" evidence="4"/>
<dbReference type="InterPro" id="IPR057326">
    <property type="entry name" value="KR_dom"/>
</dbReference>
<dbReference type="OrthoDB" id="9804774at2"/>
<evidence type="ECO:0000256" key="1">
    <source>
        <dbReference type="ARBA" id="ARBA00006484"/>
    </source>
</evidence>
<dbReference type="GO" id="GO:0042619">
    <property type="term" value="P:poly-hydroxybutyrate biosynthetic process"/>
    <property type="evidence" value="ECO:0007669"/>
    <property type="project" value="InterPro"/>
</dbReference>
<evidence type="ECO:0000313" key="5">
    <source>
        <dbReference type="Proteomes" id="UP000250079"/>
    </source>
</evidence>
<dbReference type="InterPro" id="IPR011283">
    <property type="entry name" value="Acetoacetyl-CoA_reductase"/>
</dbReference>
<dbReference type="PANTHER" id="PTHR42879:SF2">
    <property type="entry name" value="3-OXOACYL-[ACYL-CARRIER-PROTEIN] REDUCTASE FABG"/>
    <property type="match status" value="1"/>
</dbReference>
<dbReference type="Pfam" id="PF13561">
    <property type="entry name" value="adh_short_C2"/>
    <property type="match status" value="1"/>
</dbReference>
<dbReference type="SUPFAM" id="SSF51735">
    <property type="entry name" value="NAD(P)-binding Rossmann-fold domains"/>
    <property type="match status" value="1"/>
</dbReference>
<keyword evidence="2 4" id="KW-0560">Oxidoreductase</keyword>
<evidence type="ECO:0000256" key="2">
    <source>
        <dbReference type="ARBA" id="ARBA00023002"/>
    </source>
</evidence>
<dbReference type="Proteomes" id="UP000250079">
    <property type="component" value="Chromosome"/>
</dbReference>
<dbReference type="FunFam" id="3.40.50.720:FF:000173">
    <property type="entry name" value="3-oxoacyl-[acyl-carrier protein] reductase"/>
    <property type="match status" value="1"/>
</dbReference>
<dbReference type="AlphaFoldDB" id="A0A2Z2NN08"/>
<dbReference type="InterPro" id="IPR036291">
    <property type="entry name" value="NAD(P)-bd_dom_sf"/>
</dbReference>
<dbReference type="SMART" id="SM00822">
    <property type="entry name" value="PKS_KR"/>
    <property type="match status" value="1"/>
</dbReference>
<sequence>MSETIVLITGGTGAIGTALCRQFSSEGYKVVANCHPTDVERSTAVIKTLKSEGVNVQLLAFDVTDAAACQTSVTEIEANIGPISVLVNAAGITRDAKLVDLEPAEWSSVLRTNLDGVYNVSRPVITPMIERKYGRIINISSVNGQRGQIGQTNYSAAKAGMTGFTKALAREVARDGITVNSVSPGYVQSPMIQAVPEAVRAKIVKQIPVGRFAEPEEIARAVSFLANTDSGYITGTDLSVNGGYHIG</sequence>
<dbReference type="NCBIfam" id="TIGR01829">
    <property type="entry name" value="AcAcCoA_reduct"/>
    <property type="match status" value="1"/>
</dbReference>
<evidence type="ECO:0000313" key="4">
    <source>
        <dbReference type="EMBL" id="ASJ72609.1"/>
    </source>
</evidence>
<dbReference type="GO" id="GO:0018454">
    <property type="term" value="F:acetoacetyl-CoA reductase activity"/>
    <property type="evidence" value="ECO:0007669"/>
    <property type="project" value="UniProtKB-EC"/>
</dbReference>
<dbReference type="PROSITE" id="PS00061">
    <property type="entry name" value="ADH_SHORT"/>
    <property type="match status" value="1"/>
</dbReference>
<dbReference type="PRINTS" id="PR00081">
    <property type="entry name" value="GDHRDH"/>
</dbReference>
<gene>
    <name evidence="4" type="primary">phbB_2</name>
    <name evidence="4" type="ORF">IMCC3135_12605</name>
</gene>
<dbReference type="Gene3D" id="3.40.50.720">
    <property type="entry name" value="NAD(P)-binding Rossmann-like Domain"/>
    <property type="match status" value="1"/>
</dbReference>
<keyword evidence="5" id="KW-1185">Reference proteome</keyword>
<dbReference type="NCBIfam" id="NF009464">
    <property type="entry name" value="PRK12824.1"/>
    <property type="match status" value="1"/>
</dbReference>
<feature type="domain" description="Ketoreductase" evidence="3">
    <location>
        <begin position="4"/>
        <end position="185"/>
    </location>
</feature>
<proteinExistence type="inferred from homology"/>
<dbReference type="GO" id="GO:0032787">
    <property type="term" value="P:monocarboxylic acid metabolic process"/>
    <property type="evidence" value="ECO:0007669"/>
    <property type="project" value="UniProtKB-ARBA"/>
</dbReference>
<dbReference type="InterPro" id="IPR050259">
    <property type="entry name" value="SDR"/>
</dbReference>
<protein>
    <submittedName>
        <fullName evidence="4">Acetoacetyl-CoA reductase</fullName>
        <ecNumber evidence="4">1.1.1.36</ecNumber>
    </submittedName>
</protein>
<dbReference type="RefSeq" id="WP_088917909.1">
    <property type="nucleotide sequence ID" value="NZ_CP018632.1"/>
</dbReference>
<evidence type="ECO:0000259" key="3">
    <source>
        <dbReference type="SMART" id="SM00822"/>
    </source>
</evidence>
<reference evidence="4 5" key="1">
    <citation type="submission" date="2016-12" db="EMBL/GenBank/DDBJ databases">
        <authorList>
            <person name="Song W.-J."/>
            <person name="Kurnit D.M."/>
        </authorList>
    </citation>
    <scope>NUCLEOTIDE SEQUENCE [LARGE SCALE GENOMIC DNA]</scope>
    <source>
        <strain evidence="4 5">IMCC3135</strain>
    </source>
</reference>
<dbReference type="GO" id="GO:0005737">
    <property type="term" value="C:cytoplasm"/>
    <property type="evidence" value="ECO:0007669"/>
    <property type="project" value="InterPro"/>
</dbReference>
<comment type="similarity">
    <text evidence="1">Belongs to the short-chain dehydrogenases/reductases (SDR) family.</text>
</comment>
<dbReference type="InterPro" id="IPR002347">
    <property type="entry name" value="SDR_fam"/>
</dbReference>
<organism evidence="4 5">
    <name type="scientific">Granulosicoccus antarcticus IMCC3135</name>
    <dbReference type="NCBI Taxonomy" id="1192854"/>
    <lineage>
        <taxon>Bacteria</taxon>
        <taxon>Pseudomonadati</taxon>
        <taxon>Pseudomonadota</taxon>
        <taxon>Gammaproteobacteria</taxon>
        <taxon>Chromatiales</taxon>
        <taxon>Granulosicoccaceae</taxon>
        <taxon>Granulosicoccus</taxon>
    </lineage>
</organism>
<dbReference type="EMBL" id="CP018632">
    <property type="protein sequence ID" value="ASJ72609.1"/>
    <property type="molecule type" value="Genomic_DNA"/>
</dbReference>
<dbReference type="PANTHER" id="PTHR42879">
    <property type="entry name" value="3-OXOACYL-(ACYL-CARRIER-PROTEIN) REDUCTASE"/>
    <property type="match status" value="1"/>
</dbReference>
<dbReference type="CDD" id="cd05333">
    <property type="entry name" value="BKR_SDR_c"/>
    <property type="match status" value="1"/>
</dbReference>
<dbReference type="NCBIfam" id="NF009466">
    <property type="entry name" value="PRK12826.1-2"/>
    <property type="match status" value="1"/>
</dbReference>
<dbReference type="PRINTS" id="PR00080">
    <property type="entry name" value="SDRFAMILY"/>
</dbReference>
<name>A0A2Z2NN08_9GAMM</name>
<dbReference type="InterPro" id="IPR020904">
    <property type="entry name" value="Sc_DH/Rdtase_CS"/>
</dbReference>